<dbReference type="GO" id="GO:0005840">
    <property type="term" value="C:ribosome"/>
    <property type="evidence" value="ECO:0007669"/>
    <property type="project" value="UniProtKB-KW"/>
</dbReference>
<reference evidence="2" key="1">
    <citation type="journal article" date="2013" name="Environ. Microbiol.">
        <title>Microbiota from the distal guts of lean and obese adolescents exhibit partial functional redundancy besides clear differences in community structure.</title>
        <authorList>
            <person name="Ferrer M."/>
            <person name="Ruiz A."/>
            <person name="Lanza F."/>
            <person name="Haange S.B."/>
            <person name="Oberbach A."/>
            <person name="Till H."/>
            <person name="Bargiela R."/>
            <person name="Campoy C."/>
            <person name="Segura M.T."/>
            <person name="Richter M."/>
            <person name="von Bergen M."/>
            <person name="Seifert J."/>
            <person name="Suarez A."/>
        </authorList>
    </citation>
    <scope>NUCLEOTIDE SEQUENCE</scope>
</reference>
<dbReference type="GO" id="GO:0003735">
    <property type="term" value="F:structural constituent of ribosome"/>
    <property type="evidence" value="ECO:0007669"/>
    <property type="project" value="InterPro"/>
</dbReference>
<organism evidence="2">
    <name type="scientific">human gut metagenome</name>
    <dbReference type="NCBI Taxonomy" id="408170"/>
    <lineage>
        <taxon>unclassified sequences</taxon>
        <taxon>metagenomes</taxon>
        <taxon>organismal metagenomes</taxon>
    </lineage>
</organism>
<dbReference type="Pfam" id="PF03948">
    <property type="entry name" value="Ribosomal_L9_C"/>
    <property type="match status" value="1"/>
</dbReference>
<dbReference type="Gene3D" id="3.10.430.100">
    <property type="entry name" value="Ribosomal protein L9, C-terminal domain"/>
    <property type="match status" value="1"/>
</dbReference>
<dbReference type="AlphaFoldDB" id="K1RD99"/>
<protein>
    <submittedName>
        <fullName evidence="2">Ribosomal protein L9</fullName>
    </submittedName>
</protein>
<dbReference type="InterPro" id="IPR036791">
    <property type="entry name" value="Ribosomal_bL9_C_sf"/>
</dbReference>
<proteinExistence type="predicted"/>
<name>K1RD99_9ZZZZ</name>
<dbReference type="GO" id="GO:0006412">
    <property type="term" value="P:translation"/>
    <property type="evidence" value="ECO:0007669"/>
    <property type="project" value="InterPro"/>
</dbReference>
<feature type="domain" description="Large ribosomal subunit protein bL9 C-terminal" evidence="1">
    <location>
        <begin position="11"/>
        <end position="91"/>
    </location>
</feature>
<gene>
    <name evidence="2" type="ORF">OBE_17892</name>
</gene>
<dbReference type="NCBIfam" id="TIGR00158">
    <property type="entry name" value="L9"/>
    <property type="match status" value="1"/>
</dbReference>
<keyword evidence="2" id="KW-0687">Ribonucleoprotein</keyword>
<comment type="caution">
    <text evidence="2">The sequence shown here is derived from an EMBL/GenBank/DDBJ whole genome shotgun (WGS) entry which is preliminary data.</text>
</comment>
<dbReference type="SUPFAM" id="SSF55653">
    <property type="entry name" value="Ribosomal protein L9 C-domain"/>
    <property type="match status" value="1"/>
</dbReference>
<evidence type="ECO:0000259" key="1">
    <source>
        <dbReference type="Pfam" id="PF03948"/>
    </source>
</evidence>
<accession>K1RD99</accession>
<sequence>QRAHKDAKILADAQALAEKIANLPLVIAAKAEEGRIFGAITAADLAEALAAKGIEIDRKTIAVENIKTLGEYEAVAKIHRDVKATIKFTVTAEE</sequence>
<feature type="non-terminal residue" evidence="2">
    <location>
        <position position="1"/>
    </location>
</feature>
<dbReference type="InterPro" id="IPR020069">
    <property type="entry name" value="Ribosomal_bL9_C"/>
</dbReference>
<keyword evidence="2" id="KW-0689">Ribosomal protein</keyword>
<evidence type="ECO:0000313" key="2">
    <source>
        <dbReference type="EMBL" id="EKC43643.1"/>
    </source>
</evidence>
<dbReference type="EMBL" id="AJWZ01011941">
    <property type="protein sequence ID" value="EKC43643.1"/>
    <property type="molecule type" value="Genomic_DNA"/>
</dbReference>
<dbReference type="InterPro" id="IPR020594">
    <property type="entry name" value="Ribosomal_bL9_bac/chp"/>
</dbReference>